<sequence>MPISKKRVIFYFFFLLLIGVFSIFSLAYYQLRNLGEVKHLAIEKIEELTGRKVSIGNAEMDIVRGLSILLKDISIQSRWDSKPEVTARSVWVVVKLLPLLEKRIEIKQIIVQGSSLKVVRNSSGQFSFGNVGNWISKSADSKLFKVPMVSLMNQVMVEDGSIHFLDYLDQPKDEPLSLEMEHLHFSLRKSLLKSLFQFVLDGEIPNAGPSTNFKVSGTFDGFPEENGFTGIFIKGDIHVKPLSISKFQPYFKKVLAKTPIDSWLSIDSSFSGNLGSAFKTAGVLKYFSDIKQERAVIRDARVSHRGELKYKISIDKDIVDVEELKVETGPFKFKASGFLNNIYSKDPVVFVDLKTDAFQINRGIDYLPLKIFPEEYHHVLQKTFRNGSIKLNSFKFDGTVNQLREISKPKNHKKITSEIEMQNVDWQSPLPPLRKVTGIFKVDKGNSSFQIQKARYKKQPLTNLQGSIKNFMTRPIVDLYLDNKVDVAQFHSTLEKALKGRPIHDAISNYSDFQGSANLRLNVKGPLKGFDKLAISGVIDFQSVSLAEKEFEPRIKNLNGKIIYTHTPETVQQKSKAWVRVFQYINLSGDFANSKFSNFNGELGLKNGGPLKKVTTRYHLDSSDLNWIIEDDAKNSLLAFQEGIDFTSGKVLVDYRFKGNPEKPETQKKWGKIELKDLSLKYRDRLQAMTGLNGKISYDEKKIRLENILGFYGNSSLHLEGKIDGWGKSIPEISLRLNLPAILKADLKGVPIFSDFNFSGPAQISMNINGTPENFKFEQQANLTRVGYKIPDLVQKKENAHNQFKAKGTLTEKGGLNIKNWVYELSGNKISGSMQIPDLDKRDFTVQLASKEFTADPSYQLSKSWAADGSINFNISGTGNLKQFEDSRFEGKMDLINFRIKSEIF</sequence>
<dbReference type="PANTHER" id="PTHR30441:SF8">
    <property type="entry name" value="DUF748 DOMAIN-CONTAINING PROTEIN"/>
    <property type="match status" value="1"/>
</dbReference>
<reference evidence="4" key="1">
    <citation type="submission" date="2018-05" db="EMBL/GenBank/DDBJ databases">
        <authorList>
            <person name="Lanie J.A."/>
            <person name="Ng W.-L."/>
            <person name="Kazmierczak K.M."/>
            <person name="Andrzejewski T.M."/>
            <person name="Davidsen T.M."/>
            <person name="Wayne K.J."/>
            <person name="Tettelin H."/>
            <person name="Glass J.I."/>
            <person name="Rusch D."/>
            <person name="Podicherti R."/>
            <person name="Tsui H.-C.T."/>
            <person name="Winkler M.E."/>
        </authorList>
    </citation>
    <scope>NUCLEOTIDE SEQUENCE</scope>
</reference>
<dbReference type="Pfam" id="PF05170">
    <property type="entry name" value="AsmA"/>
    <property type="match status" value="1"/>
</dbReference>
<evidence type="ECO:0000259" key="3">
    <source>
        <dbReference type="Pfam" id="PF13116"/>
    </source>
</evidence>
<evidence type="ECO:0000256" key="1">
    <source>
        <dbReference type="SAM" id="Phobius"/>
    </source>
</evidence>
<accession>A0A381Y933</accession>
<gene>
    <name evidence="4" type="ORF">METZ01_LOCUS125985</name>
</gene>
<feature type="transmembrane region" description="Helical" evidence="1">
    <location>
        <begin position="9"/>
        <end position="29"/>
    </location>
</feature>
<dbReference type="PANTHER" id="PTHR30441">
    <property type="entry name" value="DUF748 DOMAIN-CONTAINING PROTEIN"/>
    <property type="match status" value="1"/>
</dbReference>
<dbReference type="InterPro" id="IPR007844">
    <property type="entry name" value="AsmA"/>
</dbReference>
<protein>
    <recommendedName>
        <fullName evidence="5">DUF3971 domain-containing protein</fullName>
    </recommendedName>
</protein>
<dbReference type="AlphaFoldDB" id="A0A381Y933"/>
<proteinExistence type="predicted"/>
<feature type="domain" description="AsmA" evidence="2">
    <location>
        <begin position="8"/>
        <end position="133"/>
    </location>
</feature>
<evidence type="ECO:0000259" key="2">
    <source>
        <dbReference type="Pfam" id="PF05170"/>
    </source>
</evidence>
<name>A0A381Y933_9ZZZZ</name>
<evidence type="ECO:0008006" key="5">
    <source>
        <dbReference type="Google" id="ProtNLM"/>
    </source>
</evidence>
<keyword evidence="1" id="KW-0472">Membrane</keyword>
<feature type="non-terminal residue" evidence="4">
    <location>
        <position position="905"/>
    </location>
</feature>
<keyword evidence="1" id="KW-0812">Transmembrane</keyword>
<dbReference type="EMBL" id="UINC01017597">
    <property type="protein sequence ID" value="SVA73131.1"/>
    <property type="molecule type" value="Genomic_DNA"/>
</dbReference>
<keyword evidence="1" id="KW-1133">Transmembrane helix</keyword>
<dbReference type="GO" id="GO:0005886">
    <property type="term" value="C:plasma membrane"/>
    <property type="evidence" value="ECO:0007669"/>
    <property type="project" value="TreeGrafter"/>
</dbReference>
<dbReference type="InterPro" id="IPR052894">
    <property type="entry name" value="AsmA-related"/>
</dbReference>
<organism evidence="4">
    <name type="scientific">marine metagenome</name>
    <dbReference type="NCBI Taxonomy" id="408172"/>
    <lineage>
        <taxon>unclassified sequences</taxon>
        <taxon>metagenomes</taxon>
        <taxon>ecological metagenomes</taxon>
    </lineage>
</organism>
<dbReference type="Pfam" id="PF13116">
    <property type="entry name" value="YhdP"/>
    <property type="match status" value="1"/>
</dbReference>
<feature type="domain" description="YhdP central" evidence="3">
    <location>
        <begin position="310"/>
        <end position="565"/>
    </location>
</feature>
<evidence type="ECO:0000313" key="4">
    <source>
        <dbReference type="EMBL" id="SVA73131.1"/>
    </source>
</evidence>
<dbReference type="InterPro" id="IPR025263">
    <property type="entry name" value="YhdP_central"/>
</dbReference>
<dbReference type="GO" id="GO:0090313">
    <property type="term" value="P:regulation of protein targeting to membrane"/>
    <property type="evidence" value="ECO:0007669"/>
    <property type="project" value="TreeGrafter"/>
</dbReference>